<keyword evidence="1" id="KW-0521">NADP</keyword>
<dbReference type="Proteomes" id="UP001152087">
    <property type="component" value="Unassembled WGS sequence"/>
</dbReference>
<evidence type="ECO:0000313" key="5">
    <source>
        <dbReference type="EMBL" id="KAJ4176204.1"/>
    </source>
</evidence>
<gene>
    <name evidence="5" type="ORF">NW755_014548</name>
</gene>
<dbReference type="PANTHER" id="PTHR43364:SF7">
    <property type="entry name" value="NADP-DEPENDENT OXIDOREDUCTASE DOMAIN-CONTAINING PROTEIN-RELATED"/>
    <property type="match status" value="1"/>
</dbReference>
<keyword evidence="6" id="KW-1185">Reference proteome</keyword>
<evidence type="ECO:0000313" key="6">
    <source>
        <dbReference type="Proteomes" id="UP001152087"/>
    </source>
</evidence>
<evidence type="ECO:0000259" key="4">
    <source>
        <dbReference type="Pfam" id="PF00248"/>
    </source>
</evidence>
<dbReference type="EMBL" id="JAOQAV010000224">
    <property type="protein sequence ID" value="KAJ4176204.1"/>
    <property type="molecule type" value="Genomic_DNA"/>
</dbReference>
<feature type="domain" description="NADP-dependent oxidoreductase" evidence="4">
    <location>
        <begin position="26"/>
        <end position="332"/>
    </location>
</feature>
<dbReference type="InterPro" id="IPR023210">
    <property type="entry name" value="NADP_OxRdtase_dom"/>
</dbReference>
<dbReference type="GO" id="GO:0016491">
    <property type="term" value="F:oxidoreductase activity"/>
    <property type="evidence" value="ECO:0007669"/>
    <property type="project" value="UniProtKB-KW"/>
</dbReference>
<organism evidence="5 6">
    <name type="scientific">Fusarium falciforme</name>
    <dbReference type="NCBI Taxonomy" id="195108"/>
    <lineage>
        <taxon>Eukaryota</taxon>
        <taxon>Fungi</taxon>
        <taxon>Dikarya</taxon>
        <taxon>Ascomycota</taxon>
        <taxon>Pezizomycotina</taxon>
        <taxon>Sordariomycetes</taxon>
        <taxon>Hypocreomycetidae</taxon>
        <taxon>Hypocreales</taxon>
        <taxon>Nectriaceae</taxon>
        <taxon>Fusarium</taxon>
        <taxon>Fusarium solani species complex</taxon>
    </lineage>
</organism>
<dbReference type="InterPro" id="IPR036812">
    <property type="entry name" value="NAD(P)_OxRdtase_dom_sf"/>
</dbReference>
<evidence type="ECO:0000256" key="2">
    <source>
        <dbReference type="ARBA" id="ARBA00023002"/>
    </source>
</evidence>
<sequence>MPAEQTPSLLARHRQLSPNASLRVSPLCLGTMNFGDAYTARMGECSKETAFKILDHFVSAGGNFIDTANAYQAGQTEEWLGEWITARRNRDDLVIATKYSGPYKPIDGTSSITTNRGGNGIKSMRLSLEASLRKLQTSYVDILYVHWWDYATTVPELMHGLNDLVTSGKVLYLGISDTPAWVVSKANQYARMAGLRQFVVYQGMWNASMRDFERDIIPMCHDEGMGLCPYGVLNQGRFQTEEGFKAREQNNEGRKHTPLSDHDRAVSRALEQTALSLEPPASITDVALSYVMQKAPFVFPIVGGRKLEHIQSNIRGLRVALTDGDIGKIDTAYPFNPGFPHTFLSGSLLDGADAPQRGAYAPGEVWLLKSLGTMDFHARLTPLKPPSVPY</sequence>
<dbReference type="Gene3D" id="3.20.20.100">
    <property type="entry name" value="NADP-dependent oxidoreductase domain"/>
    <property type="match status" value="1"/>
</dbReference>
<dbReference type="InterPro" id="IPR050523">
    <property type="entry name" value="AKR_Detox_Biosynth"/>
</dbReference>
<reference evidence="5" key="1">
    <citation type="submission" date="2022-09" db="EMBL/GenBank/DDBJ databases">
        <title>Fusarium specimens isolated from Avocado Roots.</title>
        <authorList>
            <person name="Stajich J."/>
            <person name="Roper C."/>
            <person name="Heimlech-Rivalta G."/>
        </authorList>
    </citation>
    <scope>NUCLEOTIDE SEQUENCE</scope>
    <source>
        <strain evidence="5">A02</strain>
    </source>
</reference>
<evidence type="ECO:0000256" key="3">
    <source>
        <dbReference type="ARBA" id="ARBA00038157"/>
    </source>
</evidence>
<keyword evidence="2" id="KW-0560">Oxidoreductase</keyword>
<accession>A0A9W8UUH4</accession>
<dbReference type="Pfam" id="PF00248">
    <property type="entry name" value="Aldo_ket_red"/>
    <property type="match status" value="1"/>
</dbReference>
<comment type="caution">
    <text evidence="5">The sequence shown here is derived from an EMBL/GenBank/DDBJ whole genome shotgun (WGS) entry which is preliminary data.</text>
</comment>
<evidence type="ECO:0000256" key="1">
    <source>
        <dbReference type="ARBA" id="ARBA00022857"/>
    </source>
</evidence>
<dbReference type="AlphaFoldDB" id="A0A9W8UUH4"/>
<comment type="similarity">
    <text evidence="3">Belongs to the aldo/keto reductase family. Aldo/keto reductase 2 subfamily.</text>
</comment>
<protein>
    <recommendedName>
        <fullName evidence="4">NADP-dependent oxidoreductase domain-containing protein</fullName>
    </recommendedName>
</protein>
<name>A0A9W8UUH4_9HYPO</name>
<dbReference type="SUPFAM" id="SSF51430">
    <property type="entry name" value="NAD(P)-linked oxidoreductase"/>
    <property type="match status" value="1"/>
</dbReference>
<proteinExistence type="inferred from homology"/>
<dbReference type="PANTHER" id="PTHR43364">
    <property type="entry name" value="NADH-SPECIFIC METHYLGLYOXAL REDUCTASE-RELATED"/>
    <property type="match status" value="1"/>
</dbReference>